<evidence type="ECO:0000313" key="2">
    <source>
        <dbReference type="Proteomes" id="UP000190744"/>
    </source>
</evidence>
<evidence type="ECO:0008006" key="3">
    <source>
        <dbReference type="Google" id="ProtNLM"/>
    </source>
</evidence>
<reference evidence="2" key="1">
    <citation type="submission" date="2015-09" db="EMBL/GenBank/DDBJ databases">
        <authorList>
            <person name="Fill T.P."/>
            <person name="Baretta J.F."/>
            <person name="de Almeida L.G."/>
            <person name="Rocha M."/>
            <person name="de Souza D.H."/>
            <person name="Malavazi I."/>
            <person name="Cerdeira L.T."/>
            <person name="Hong H."/>
            <person name="Samborskyy M."/>
            <person name="de Vasconcelos A.T."/>
            <person name="Leadlay P."/>
            <person name="Rodrigues-Filho E."/>
        </authorList>
    </citation>
    <scope>NUCLEOTIDE SEQUENCE [LARGE SCALE GENOMIC DNA]</scope>
    <source>
        <strain evidence="2">LaBioMMi 136</strain>
    </source>
</reference>
<proteinExistence type="predicted"/>
<dbReference type="AlphaFoldDB" id="A0A1S9RNE9"/>
<sequence length="211" mass="24663">MNTAAQRVLTTPELFCRIFDFLDDGGYAGPVSLRYDRHNLARCASINNLWYQEIMHRFWARPVGEMNGLLRHFRRVKRYRRQFYANFVMRLNIMSVLDMDISRCNIAFRGLSFPQLEVLHLTVRARHANIPRIRAPALEVLHFTLCIDPFKSLEGPVAMKGLFRLIKGGLPSLKLIKFDFLSEVNDHPLAVFQRHFPHVEIVKELDLVPKF</sequence>
<protein>
    <recommendedName>
        <fullName evidence="3">F-box domain-containing protein</fullName>
    </recommendedName>
</protein>
<dbReference type="Proteomes" id="UP000190744">
    <property type="component" value="Unassembled WGS sequence"/>
</dbReference>
<organism evidence="1 2">
    <name type="scientific">Penicillium brasilianum</name>
    <dbReference type="NCBI Taxonomy" id="104259"/>
    <lineage>
        <taxon>Eukaryota</taxon>
        <taxon>Fungi</taxon>
        <taxon>Dikarya</taxon>
        <taxon>Ascomycota</taxon>
        <taxon>Pezizomycotina</taxon>
        <taxon>Eurotiomycetes</taxon>
        <taxon>Eurotiomycetidae</taxon>
        <taxon>Eurotiales</taxon>
        <taxon>Aspergillaceae</taxon>
        <taxon>Penicillium</taxon>
    </lineage>
</organism>
<name>A0A1S9RNE9_PENBI</name>
<comment type="caution">
    <text evidence="1">The sequence shown here is derived from an EMBL/GenBank/DDBJ whole genome shotgun (WGS) entry which is preliminary data.</text>
</comment>
<accession>A0A1S9RNE9</accession>
<dbReference type="EMBL" id="LJBN01000130">
    <property type="protein sequence ID" value="OOQ87025.1"/>
    <property type="molecule type" value="Genomic_DNA"/>
</dbReference>
<evidence type="ECO:0000313" key="1">
    <source>
        <dbReference type="EMBL" id="OOQ87025.1"/>
    </source>
</evidence>
<gene>
    <name evidence="1" type="ORF">PEBR_19048</name>
</gene>